<feature type="transmembrane region" description="Helical" evidence="8">
    <location>
        <begin position="289"/>
        <end position="308"/>
    </location>
</feature>
<feature type="transmembrane region" description="Helical" evidence="8">
    <location>
        <begin position="430"/>
        <end position="449"/>
    </location>
</feature>
<dbReference type="Gene3D" id="1.20.1740.10">
    <property type="entry name" value="Amino acid/polyamine transporter I"/>
    <property type="match status" value="1"/>
</dbReference>
<sequence>MAEFSDIQTREIGLKKTLTAGQLGMIALGGAIGTGLFLGSKFAIGFAGPSVIISYLIGGAIALMLMAALAEMTVRHPISGSFGAYAEHYLGPLYGFLTRYMYWICIVLAVGTEVTAIGEYMQFWFPGVPPLVWVLFFAGALIGVNAMNVKSFGTLEYWFSATKVFAILAFVVVAAWLVFFSGNQDYGVKNWTAEGGFMPNGLSGMWFAVIVSIFSYLSIEMIAIAAGEAKEPEKAVKKAFKATMFRLLVFYFLTLTLIVSIAPVSEILAGGSPFVTVMQVIGIPYADSILNFVVIVAALSAMNSQLYISTRMMFSLSRAGEAPKVFGKVRANGAPLNALILSSAGIAVATVVYLLIPGDAFAMMLAISMFGALFTWFMIFVTHIWFRRKIAADGETLGYKIRGSRIGAVLGAVLMIAIMVSTLFTEQFRATLIFGLPCLLLTLIAYFILRRRKAAALQEVV</sequence>
<dbReference type="AlphaFoldDB" id="A0A6G7XDL9"/>
<dbReference type="Pfam" id="PF00324">
    <property type="entry name" value="AA_permease"/>
    <property type="match status" value="1"/>
</dbReference>
<feature type="domain" description="Amino acid permease/ SLC12A" evidence="9">
    <location>
        <begin position="23"/>
        <end position="455"/>
    </location>
</feature>
<feature type="transmembrane region" description="Helical" evidence="8">
    <location>
        <begin position="52"/>
        <end position="70"/>
    </location>
</feature>
<feature type="transmembrane region" description="Helical" evidence="8">
    <location>
        <begin position="362"/>
        <end position="386"/>
    </location>
</feature>
<evidence type="ECO:0000256" key="1">
    <source>
        <dbReference type="ARBA" id="ARBA00004141"/>
    </source>
</evidence>
<feature type="transmembrane region" description="Helical" evidence="8">
    <location>
        <begin position="161"/>
        <end position="182"/>
    </location>
</feature>
<comment type="subcellular location">
    <subcellularLocation>
        <location evidence="1">Membrane</location>
        <topology evidence="1">Multi-pass membrane protein</topology>
    </subcellularLocation>
</comment>
<evidence type="ECO:0000313" key="11">
    <source>
        <dbReference type="Proteomes" id="UP000502677"/>
    </source>
</evidence>
<organism evidence="10 11">
    <name type="scientific">Leucobacter viscericola</name>
    <dbReference type="NCBI Taxonomy" id="2714935"/>
    <lineage>
        <taxon>Bacteria</taxon>
        <taxon>Bacillati</taxon>
        <taxon>Actinomycetota</taxon>
        <taxon>Actinomycetes</taxon>
        <taxon>Micrococcales</taxon>
        <taxon>Microbacteriaceae</taxon>
        <taxon>Leucobacter</taxon>
    </lineage>
</organism>
<evidence type="ECO:0000256" key="2">
    <source>
        <dbReference type="ARBA" id="ARBA00008583"/>
    </source>
</evidence>
<gene>
    <name evidence="10" type="ORF">G7068_05025</name>
</gene>
<protein>
    <submittedName>
        <fullName evidence="10">Amino acid permease</fullName>
    </submittedName>
</protein>
<evidence type="ECO:0000256" key="7">
    <source>
        <dbReference type="ARBA" id="ARBA00023136"/>
    </source>
</evidence>
<dbReference type="PROSITE" id="PS00218">
    <property type="entry name" value="AMINO_ACID_PERMEASE_1"/>
    <property type="match status" value="1"/>
</dbReference>
<keyword evidence="3" id="KW-0813">Transport</keyword>
<feature type="transmembrane region" description="Helical" evidence="8">
    <location>
        <begin position="247"/>
        <end position="269"/>
    </location>
</feature>
<evidence type="ECO:0000259" key="9">
    <source>
        <dbReference type="Pfam" id="PF00324"/>
    </source>
</evidence>
<dbReference type="RefSeq" id="WP_166289781.1">
    <property type="nucleotide sequence ID" value="NZ_CP049863.1"/>
</dbReference>
<dbReference type="PANTHER" id="PTHR43495">
    <property type="entry name" value="GABA PERMEASE"/>
    <property type="match status" value="1"/>
</dbReference>
<evidence type="ECO:0000256" key="8">
    <source>
        <dbReference type="SAM" id="Phobius"/>
    </source>
</evidence>
<dbReference type="FunFam" id="1.20.1740.10:FF:000001">
    <property type="entry name" value="Amino acid permease"/>
    <property type="match status" value="1"/>
</dbReference>
<keyword evidence="4 8" id="KW-0812">Transmembrane</keyword>
<feature type="transmembrane region" description="Helical" evidence="8">
    <location>
        <begin position="336"/>
        <end position="356"/>
    </location>
</feature>
<dbReference type="InterPro" id="IPR004841">
    <property type="entry name" value="AA-permease/SLC12A_dom"/>
</dbReference>
<keyword evidence="5" id="KW-0029">Amino-acid transport</keyword>
<dbReference type="InterPro" id="IPR004840">
    <property type="entry name" value="Amino_acid_permease_CS"/>
</dbReference>
<dbReference type="GO" id="GO:0055085">
    <property type="term" value="P:transmembrane transport"/>
    <property type="evidence" value="ECO:0007669"/>
    <property type="project" value="InterPro"/>
</dbReference>
<feature type="transmembrane region" description="Helical" evidence="8">
    <location>
        <begin position="406"/>
        <end position="424"/>
    </location>
</feature>
<dbReference type="PIRSF" id="PIRSF006060">
    <property type="entry name" value="AA_transporter"/>
    <property type="match status" value="1"/>
</dbReference>
<proteinExistence type="inferred from homology"/>
<dbReference type="PANTHER" id="PTHR43495:SF5">
    <property type="entry name" value="GAMMA-AMINOBUTYRIC ACID PERMEASE"/>
    <property type="match status" value="1"/>
</dbReference>
<comment type="similarity">
    <text evidence="2">Belongs to the amino acid-polyamine-organocation (APC) superfamily. Amino acid transporter (AAT) (TC 2.A.3.1) family.</text>
</comment>
<dbReference type="EMBL" id="CP049863">
    <property type="protein sequence ID" value="QIK62643.1"/>
    <property type="molecule type" value="Genomic_DNA"/>
</dbReference>
<evidence type="ECO:0000256" key="6">
    <source>
        <dbReference type="ARBA" id="ARBA00022989"/>
    </source>
</evidence>
<reference evidence="10 11" key="1">
    <citation type="submission" date="2020-03" db="EMBL/GenBank/DDBJ databases">
        <title>Leucobacter sp. nov., isolated from beetles.</title>
        <authorList>
            <person name="Hyun D.-W."/>
            <person name="Bae J.-W."/>
        </authorList>
    </citation>
    <scope>NUCLEOTIDE SEQUENCE [LARGE SCALE GENOMIC DNA]</scope>
    <source>
        <strain evidence="10 11">HDW9C</strain>
    </source>
</reference>
<name>A0A6G7XDL9_9MICO</name>
<evidence type="ECO:0000256" key="4">
    <source>
        <dbReference type="ARBA" id="ARBA00022692"/>
    </source>
</evidence>
<dbReference type="KEGG" id="lvi:G7068_05025"/>
<evidence type="ECO:0000256" key="3">
    <source>
        <dbReference type="ARBA" id="ARBA00022448"/>
    </source>
</evidence>
<keyword evidence="11" id="KW-1185">Reference proteome</keyword>
<dbReference type="Proteomes" id="UP000502677">
    <property type="component" value="Chromosome"/>
</dbReference>
<feature type="transmembrane region" description="Helical" evidence="8">
    <location>
        <begin position="100"/>
        <end position="125"/>
    </location>
</feature>
<dbReference type="GO" id="GO:0016020">
    <property type="term" value="C:membrane"/>
    <property type="evidence" value="ECO:0007669"/>
    <property type="project" value="UniProtKB-SubCell"/>
</dbReference>
<evidence type="ECO:0000256" key="5">
    <source>
        <dbReference type="ARBA" id="ARBA00022970"/>
    </source>
</evidence>
<accession>A0A6G7XDL9</accession>
<feature type="transmembrane region" description="Helical" evidence="8">
    <location>
        <begin position="202"/>
        <end position="226"/>
    </location>
</feature>
<keyword evidence="7 8" id="KW-0472">Membrane</keyword>
<feature type="transmembrane region" description="Helical" evidence="8">
    <location>
        <begin position="20"/>
        <end position="40"/>
    </location>
</feature>
<keyword evidence="6 8" id="KW-1133">Transmembrane helix</keyword>
<feature type="transmembrane region" description="Helical" evidence="8">
    <location>
        <begin position="131"/>
        <end position="149"/>
    </location>
</feature>
<dbReference type="GO" id="GO:0006865">
    <property type="term" value="P:amino acid transport"/>
    <property type="evidence" value="ECO:0007669"/>
    <property type="project" value="UniProtKB-KW"/>
</dbReference>
<evidence type="ECO:0000313" key="10">
    <source>
        <dbReference type="EMBL" id="QIK62643.1"/>
    </source>
</evidence>